<accession>A0ACC0KQ97</accession>
<evidence type="ECO:0000313" key="2">
    <source>
        <dbReference type="Proteomes" id="UP001064048"/>
    </source>
</evidence>
<dbReference type="EMBL" id="CM046118">
    <property type="protein sequence ID" value="KAI8438643.1"/>
    <property type="molecule type" value="Genomic_DNA"/>
</dbReference>
<reference evidence="1 2" key="1">
    <citation type="journal article" date="2022" name="Genome Biol. Evol.">
        <title>The Spruce Budworm Genome: Reconstructing the Evolutionary History of Antifreeze Proteins.</title>
        <authorList>
            <person name="Beliveau C."/>
            <person name="Gagne P."/>
            <person name="Picq S."/>
            <person name="Vernygora O."/>
            <person name="Keeling C.I."/>
            <person name="Pinkney K."/>
            <person name="Doucet D."/>
            <person name="Wen F."/>
            <person name="Johnston J.S."/>
            <person name="Maaroufi H."/>
            <person name="Boyle B."/>
            <person name="Laroche J."/>
            <person name="Dewar K."/>
            <person name="Juretic N."/>
            <person name="Blackburn G."/>
            <person name="Nisole A."/>
            <person name="Brunet B."/>
            <person name="Brandao M."/>
            <person name="Lumley L."/>
            <person name="Duan J."/>
            <person name="Quan G."/>
            <person name="Lucarotti C.J."/>
            <person name="Roe A.D."/>
            <person name="Sperling F.A.H."/>
            <person name="Levesque R.C."/>
            <person name="Cusson M."/>
        </authorList>
    </citation>
    <scope>NUCLEOTIDE SEQUENCE [LARGE SCALE GENOMIC DNA]</scope>
    <source>
        <strain evidence="1">Glfc:IPQL:Cfum</strain>
    </source>
</reference>
<keyword evidence="2" id="KW-1185">Reference proteome</keyword>
<dbReference type="Proteomes" id="UP001064048">
    <property type="component" value="Chromosome 18"/>
</dbReference>
<organism evidence="1 2">
    <name type="scientific">Choristoneura fumiferana</name>
    <name type="common">Spruce budworm moth</name>
    <name type="synonym">Archips fumiferana</name>
    <dbReference type="NCBI Taxonomy" id="7141"/>
    <lineage>
        <taxon>Eukaryota</taxon>
        <taxon>Metazoa</taxon>
        <taxon>Ecdysozoa</taxon>
        <taxon>Arthropoda</taxon>
        <taxon>Hexapoda</taxon>
        <taxon>Insecta</taxon>
        <taxon>Pterygota</taxon>
        <taxon>Neoptera</taxon>
        <taxon>Endopterygota</taxon>
        <taxon>Lepidoptera</taxon>
        <taxon>Glossata</taxon>
        <taxon>Ditrysia</taxon>
        <taxon>Tortricoidea</taxon>
        <taxon>Tortricidae</taxon>
        <taxon>Tortricinae</taxon>
        <taxon>Choristoneura</taxon>
    </lineage>
</organism>
<gene>
    <name evidence="1" type="ORF">MSG28_011069</name>
</gene>
<evidence type="ECO:0000313" key="1">
    <source>
        <dbReference type="EMBL" id="KAI8438643.1"/>
    </source>
</evidence>
<name>A0ACC0KQ97_CHOFU</name>
<proteinExistence type="predicted"/>
<comment type="caution">
    <text evidence="1">The sequence shown here is derived from an EMBL/GenBank/DDBJ whole genome shotgun (WGS) entry which is preliminary data.</text>
</comment>
<sequence length="368" mass="42198">MKPIAIVLTALFFGFYLRRKMGDEPELQDKLSNGAGPSGHTWDHILDQYGIPFGQFCVATIYSVYMNLTAMNMLVFVVKYIPTGLCMYNFVKGIYVTSRDRQRRQQLEFEDIQLQITIINTKLCVREAECAELTGALRREAARLRAELLKELKYDQVALAECHNDMLECGEHAQGESPEHSVYSSLSDPDVDKECRVKIVKVTNVYKVAYLKHYIKQKRLRRASKQALLKKKMESIKKLLEDWQRSLNMVINSRLSLLRADDTSEEAAGDHSKPRDSDSDNELRAADCYDEYNANWLQPPYRSYYEEPETAVSRDSFEHEYGDQQCECAGPKGGHVLFLLPRLPEETSSQVAIDDIHDDCDHDGFLTV</sequence>
<protein>
    <submittedName>
        <fullName evidence="1">Uncharacterized protein</fullName>
    </submittedName>
</protein>